<evidence type="ECO:0000256" key="1">
    <source>
        <dbReference type="SAM" id="MobiDB-lite"/>
    </source>
</evidence>
<sequence length="274" mass="32068">MGYKKYKKYRHDDDIESILLVLVFGLFKVLGKVVLPMLGKIFQRDNINRFLHGDKINRLQTLQLSIRSGFEKHQQLLAESGEDKVVLSLRSRILGELFELDQLYQKNGKYLDAFQSKEIVDTLQLKYQLKMPEQTSSFTESHDNLKSERPPRQAKPGDEQAYIAELAPEILETYCNIQRDNQVILEKLENAPDKREELTAIHEANMSRFRDILQGYLKIKESPKDYFNAEERLAQAKLALETFDRDLDDTIKQFNEADMQDFEISLRMMKKKEG</sequence>
<name>A0AA96VID9_9STRE</name>
<evidence type="ECO:0008006" key="4">
    <source>
        <dbReference type="Google" id="ProtNLM"/>
    </source>
</evidence>
<protein>
    <recommendedName>
        <fullName evidence="4">5-bromo-4-chloroindolyl phosphate hydrolysis protein</fullName>
    </recommendedName>
</protein>
<accession>A0AA96VID9</accession>
<dbReference type="RefSeq" id="WP_248054608.1">
    <property type="nucleotide sequence ID" value="NZ_CP118734.1"/>
</dbReference>
<proteinExistence type="predicted"/>
<dbReference type="EMBL" id="CP118734">
    <property type="protein sequence ID" value="WNY49693.1"/>
    <property type="molecule type" value="Genomic_DNA"/>
</dbReference>
<feature type="region of interest" description="Disordered" evidence="1">
    <location>
        <begin position="135"/>
        <end position="157"/>
    </location>
</feature>
<dbReference type="Proteomes" id="UP001301526">
    <property type="component" value="Chromosome"/>
</dbReference>
<feature type="compositionally biased region" description="Basic and acidic residues" evidence="1">
    <location>
        <begin position="140"/>
        <end position="157"/>
    </location>
</feature>
<organism evidence="2 3">
    <name type="scientific">Streptococcus iners subsp. hyiners</name>
    <dbReference type="NCBI Taxonomy" id="3028083"/>
    <lineage>
        <taxon>Bacteria</taxon>
        <taxon>Bacillati</taxon>
        <taxon>Bacillota</taxon>
        <taxon>Bacilli</taxon>
        <taxon>Lactobacillales</taxon>
        <taxon>Streptococcaceae</taxon>
        <taxon>Streptococcus</taxon>
        <taxon>Streptococcus iners</taxon>
    </lineage>
</organism>
<reference evidence="2 3" key="1">
    <citation type="submission" date="2023-02" db="EMBL/GenBank/DDBJ databases">
        <title>Streptococcus sp. Genome Sequencing and Assembly.</title>
        <authorList>
            <person name="Shore S.M."/>
            <person name="Nicholson T.L."/>
        </authorList>
    </citation>
    <scope>NUCLEOTIDE SEQUENCE [LARGE SCALE GENOMIC DNA]</scope>
    <source>
        <strain evidence="2 3">29892</strain>
    </source>
</reference>
<gene>
    <name evidence="2" type="ORF">PW220_03365</name>
</gene>
<evidence type="ECO:0000313" key="2">
    <source>
        <dbReference type="EMBL" id="WNY49693.1"/>
    </source>
</evidence>
<dbReference type="AlphaFoldDB" id="A0AA96VID9"/>
<evidence type="ECO:0000313" key="3">
    <source>
        <dbReference type="Proteomes" id="UP001301526"/>
    </source>
</evidence>
<keyword evidence="3" id="KW-1185">Reference proteome</keyword>